<reference evidence="2 3" key="1">
    <citation type="submission" date="2016-10" db="EMBL/GenBank/DDBJ databases">
        <authorList>
            <person name="de Groot N.N."/>
        </authorList>
    </citation>
    <scope>NUCLEOTIDE SEQUENCE [LARGE SCALE GENOMIC DNA]</scope>
    <source>
        <strain evidence="2 3">DSM 21001</strain>
    </source>
</reference>
<accession>A0A1I6MEN2</accession>
<dbReference type="Proteomes" id="UP000199024">
    <property type="component" value="Unassembled WGS sequence"/>
</dbReference>
<evidence type="ECO:0000313" key="2">
    <source>
        <dbReference type="EMBL" id="SFS14165.1"/>
    </source>
</evidence>
<keyword evidence="3" id="KW-1185">Reference proteome</keyword>
<sequence length="74" mass="7876">MRSDTRTLLRTGLGIFLVGVVSAVLMNFAFGGVTKQGPHTNAGWLCLMIAMGCLPTGTLTLLLALLKLSGDRKR</sequence>
<dbReference type="AlphaFoldDB" id="A0A1I6MEN2"/>
<protein>
    <submittedName>
        <fullName evidence="2">Uncharacterized protein</fullName>
    </submittedName>
</protein>
<evidence type="ECO:0000313" key="3">
    <source>
        <dbReference type="Proteomes" id="UP000199024"/>
    </source>
</evidence>
<keyword evidence="1" id="KW-0812">Transmembrane</keyword>
<keyword evidence="1" id="KW-1133">Transmembrane helix</keyword>
<keyword evidence="1" id="KW-0472">Membrane</keyword>
<dbReference type="RefSeq" id="WP_089839408.1">
    <property type="nucleotide sequence ID" value="NZ_FOZL01000001.1"/>
</dbReference>
<organism evidence="2 3">
    <name type="scientific">Granulicella pectinivorans</name>
    <dbReference type="NCBI Taxonomy" id="474950"/>
    <lineage>
        <taxon>Bacteria</taxon>
        <taxon>Pseudomonadati</taxon>
        <taxon>Acidobacteriota</taxon>
        <taxon>Terriglobia</taxon>
        <taxon>Terriglobales</taxon>
        <taxon>Acidobacteriaceae</taxon>
        <taxon>Granulicella</taxon>
    </lineage>
</organism>
<feature type="transmembrane region" description="Helical" evidence="1">
    <location>
        <begin position="12"/>
        <end position="30"/>
    </location>
</feature>
<dbReference type="EMBL" id="FOZL01000001">
    <property type="protein sequence ID" value="SFS14165.1"/>
    <property type="molecule type" value="Genomic_DNA"/>
</dbReference>
<gene>
    <name evidence="2" type="ORF">SAMN05421771_2476</name>
</gene>
<dbReference type="OrthoDB" id="122126at2"/>
<feature type="transmembrane region" description="Helical" evidence="1">
    <location>
        <begin position="42"/>
        <end position="66"/>
    </location>
</feature>
<proteinExistence type="predicted"/>
<evidence type="ECO:0000256" key="1">
    <source>
        <dbReference type="SAM" id="Phobius"/>
    </source>
</evidence>
<name>A0A1I6MEN2_9BACT</name>
<dbReference type="STRING" id="474950.SAMN05421771_2476"/>